<feature type="compositionally biased region" description="Basic and acidic residues" evidence="1">
    <location>
        <begin position="86"/>
        <end position="135"/>
    </location>
</feature>
<protein>
    <submittedName>
        <fullName evidence="2">Uncharacterized protein</fullName>
    </submittedName>
</protein>
<dbReference type="EMBL" id="JARAKH010000011">
    <property type="protein sequence ID" value="KAK8399452.1"/>
    <property type="molecule type" value="Genomic_DNA"/>
</dbReference>
<dbReference type="AlphaFoldDB" id="A0AAW0UML7"/>
<name>A0AAW0UML7_SCYPA</name>
<evidence type="ECO:0000313" key="2">
    <source>
        <dbReference type="EMBL" id="KAK8399452.1"/>
    </source>
</evidence>
<organism evidence="2 3">
    <name type="scientific">Scylla paramamosain</name>
    <name type="common">Mud crab</name>
    <dbReference type="NCBI Taxonomy" id="85552"/>
    <lineage>
        <taxon>Eukaryota</taxon>
        <taxon>Metazoa</taxon>
        <taxon>Ecdysozoa</taxon>
        <taxon>Arthropoda</taxon>
        <taxon>Crustacea</taxon>
        <taxon>Multicrustacea</taxon>
        <taxon>Malacostraca</taxon>
        <taxon>Eumalacostraca</taxon>
        <taxon>Eucarida</taxon>
        <taxon>Decapoda</taxon>
        <taxon>Pleocyemata</taxon>
        <taxon>Brachyura</taxon>
        <taxon>Eubrachyura</taxon>
        <taxon>Portunoidea</taxon>
        <taxon>Portunidae</taxon>
        <taxon>Portuninae</taxon>
        <taxon>Scylla</taxon>
    </lineage>
</organism>
<accession>A0AAW0UML7</accession>
<evidence type="ECO:0000313" key="3">
    <source>
        <dbReference type="Proteomes" id="UP001487740"/>
    </source>
</evidence>
<gene>
    <name evidence="2" type="ORF">O3P69_003503</name>
</gene>
<evidence type="ECO:0000256" key="1">
    <source>
        <dbReference type="SAM" id="MobiDB-lite"/>
    </source>
</evidence>
<keyword evidence="3" id="KW-1185">Reference proteome</keyword>
<dbReference type="Proteomes" id="UP001487740">
    <property type="component" value="Unassembled WGS sequence"/>
</dbReference>
<sequence length="141" mass="15949">MVRTTPVTCIARPDQVAIPSEDVTLSYLDGGFRLAFGVCGVSVWSSQGTAELGHHRPALDASLSQYSPQRFVLRQQQQEEEQKEEEGERRKGEKYKEEKEERGAGGEGGKEKEEEVEKSSPFIEHRQATPERHEYVSFSLH</sequence>
<reference evidence="2 3" key="1">
    <citation type="submission" date="2023-03" db="EMBL/GenBank/DDBJ databases">
        <title>High-quality genome of Scylla paramamosain provides insights in environmental adaptation.</title>
        <authorList>
            <person name="Zhang L."/>
        </authorList>
    </citation>
    <scope>NUCLEOTIDE SEQUENCE [LARGE SCALE GENOMIC DNA]</scope>
    <source>
        <strain evidence="2">LZ_2023a</strain>
        <tissue evidence="2">Muscle</tissue>
    </source>
</reference>
<proteinExistence type="predicted"/>
<feature type="region of interest" description="Disordered" evidence="1">
    <location>
        <begin position="60"/>
        <end position="141"/>
    </location>
</feature>
<comment type="caution">
    <text evidence="2">The sequence shown here is derived from an EMBL/GenBank/DDBJ whole genome shotgun (WGS) entry which is preliminary data.</text>
</comment>